<organism evidence="2 3">
    <name type="scientific">Methylobacterium oryzae CBMB20</name>
    <dbReference type="NCBI Taxonomy" id="693986"/>
    <lineage>
        <taxon>Bacteria</taxon>
        <taxon>Pseudomonadati</taxon>
        <taxon>Pseudomonadota</taxon>
        <taxon>Alphaproteobacteria</taxon>
        <taxon>Hyphomicrobiales</taxon>
        <taxon>Methylobacteriaceae</taxon>
        <taxon>Methylobacterium</taxon>
    </lineage>
</organism>
<dbReference type="KEGG" id="mor:MOC_2325"/>
<evidence type="ECO:0000313" key="2">
    <source>
        <dbReference type="EMBL" id="AIQ90080.1"/>
    </source>
</evidence>
<dbReference type="AlphaFoldDB" id="A0A089NU46"/>
<dbReference type="GeneID" id="96604626"/>
<keyword evidence="1" id="KW-0472">Membrane</keyword>
<keyword evidence="1" id="KW-0812">Transmembrane</keyword>
<dbReference type="eggNOG" id="ENOG5033C69">
    <property type="taxonomic scope" value="Bacteria"/>
</dbReference>
<dbReference type="EMBL" id="CP003811">
    <property type="protein sequence ID" value="AIQ90080.1"/>
    <property type="molecule type" value="Genomic_DNA"/>
</dbReference>
<gene>
    <name evidence="2" type="ORF">MOC_2325</name>
</gene>
<dbReference type="RefSeq" id="WP_043353550.1">
    <property type="nucleotide sequence ID" value="NZ_CP003811.1"/>
</dbReference>
<feature type="transmembrane region" description="Helical" evidence="1">
    <location>
        <begin position="40"/>
        <end position="58"/>
    </location>
</feature>
<proteinExistence type="predicted"/>
<name>A0A089NU46_9HYPH</name>
<keyword evidence="3" id="KW-1185">Reference proteome</keyword>
<evidence type="ECO:0000256" key="1">
    <source>
        <dbReference type="SAM" id="Phobius"/>
    </source>
</evidence>
<dbReference type="Proteomes" id="UP000029492">
    <property type="component" value="Chromosome"/>
</dbReference>
<keyword evidence="1" id="KW-1133">Transmembrane helix</keyword>
<dbReference type="STRING" id="693986.MOC_2325"/>
<protein>
    <submittedName>
        <fullName evidence="2">Protein of unassigned function</fullName>
    </submittedName>
</protein>
<accession>A0A089NU46</accession>
<reference evidence="2 3" key="1">
    <citation type="journal article" date="2014" name="PLoS ONE">
        <title>Genome Information of Methylobacterium oryzae, a Plant-Probiotic Methylotroph in the Phyllosphere.</title>
        <authorList>
            <person name="Kwak M.J."/>
            <person name="Jeong H."/>
            <person name="Madhaiyan M."/>
            <person name="Lee Y."/>
            <person name="Sa T.M."/>
            <person name="Oh T.K."/>
            <person name="Kim J.F."/>
        </authorList>
    </citation>
    <scope>NUCLEOTIDE SEQUENCE [LARGE SCALE GENOMIC DNA]</scope>
    <source>
        <strain evidence="2 3">CBMB20</strain>
    </source>
</reference>
<sequence>MPTLSAPRLLTFLVSAVLIGLAVASLYTRIPMVGKTVVAHRQWFFIGAYVLLALGVTTRSL</sequence>
<evidence type="ECO:0000313" key="3">
    <source>
        <dbReference type="Proteomes" id="UP000029492"/>
    </source>
</evidence>
<dbReference type="HOGENOM" id="CLU_208317_0_0_5"/>